<protein>
    <submittedName>
        <fullName evidence="2">Uncharacterized protein</fullName>
    </submittedName>
</protein>
<keyword evidence="3" id="KW-1185">Reference proteome</keyword>
<keyword evidence="1" id="KW-1133">Transmembrane helix</keyword>
<evidence type="ECO:0000313" key="2">
    <source>
        <dbReference type="EMBL" id="NDW20810.1"/>
    </source>
</evidence>
<evidence type="ECO:0000256" key="1">
    <source>
        <dbReference type="SAM" id="Phobius"/>
    </source>
</evidence>
<dbReference type="EMBL" id="JAAAWP010000002">
    <property type="protein sequence ID" value="NDW20810.1"/>
    <property type="molecule type" value="Genomic_DNA"/>
</dbReference>
<organism evidence="2 3">
    <name type="scientific">Alteromonas hispanica</name>
    <dbReference type="NCBI Taxonomy" id="315421"/>
    <lineage>
        <taxon>Bacteria</taxon>
        <taxon>Pseudomonadati</taxon>
        <taxon>Pseudomonadota</taxon>
        <taxon>Gammaproteobacteria</taxon>
        <taxon>Alteromonadales</taxon>
        <taxon>Alteromonadaceae</taxon>
        <taxon>Alteromonas/Salinimonas group</taxon>
        <taxon>Alteromonas</taxon>
    </lineage>
</organism>
<dbReference type="AlphaFoldDB" id="A0A6L9MSL0"/>
<dbReference type="Proteomes" id="UP000478837">
    <property type="component" value="Unassembled WGS sequence"/>
</dbReference>
<accession>A0A6L9MSL0</accession>
<keyword evidence="1" id="KW-0812">Transmembrane</keyword>
<sequence>MHSSLHVPVVVSAASIGLLGSFFPSHLRFKHHIQSAIYAGAFAGMCSYDIVSSVYDLMLMSIIGAALYTALRNVLIGIGGKLGAIAFVSVASVILTKAMMF</sequence>
<feature type="transmembrane region" description="Helical" evidence="1">
    <location>
        <begin position="36"/>
        <end position="68"/>
    </location>
</feature>
<feature type="transmembrane region" description="Helical" evidence="1">
    <location>
        <begin position="74"/>
        <end position="95"/>
    </location>
</feature>
<evidence type="ECO:0000313" key="3">
    <source>
        <dbReference type="Proteomes" id="UP000478837"/>
    </source>
</evidence>
<name>A0A6L9MSL0_9ALTE</name>
<proteinExistence type="predicted"/>
<comment type="caution">
    <text evidence="2">The sequence shown here is derived from an EMBL/GenBank/DDBJ whole genome shotgun (WGS) entry which is preliminary data.</text>
</comment>
<keyword evidence="1" id="KW-0472">Membrane</keyword>
<feature type="transmembrane region" description="Helical" evidence="1">
    <location>
        <begin position="6"/>
        <end position="24"/>
    </location>
</feature>
<reference evidence="2 3" key="1">
    <citation type="submission" date="2020-01" db="EMBL/GenBank/DDBJ databases">
        <title>Genomes of bacteria type strains.</title>
        <authorList>
            <person name="Chen J."/>
            <person name="Zhu S."/>
            <person name="Yang J."/>
        </authorList>
    </citation>
    <scope>NUCLEOTIDE SEQUENCE [LARGE SCALE GENOMIC DNA]</scope>
    <source>
        <strain evidence="2 3">LMG 22958</strain>
    </source>
</reference>
<gene>
    <name evidence="2" type="ORF">GTW09_04670</name>
</gene>